<evidence type="ECO:0000256" key="3">
    <source>
        <dbReference type="ARBA" id="ARBA00011245"/>
    </source>
</evidence>
<dbReference type="InterPro" id="IPR036100">
    <property type="entry name" value="QueA_sf"/>
</dbReference>
<keyword evidence="4 13" id="KW-0963">Cytoplasm</keyword>
<dbReference type="Pfam" id="PF02547">
    <property type="entry name" value="Queuosine_synth"/>
    <property type="match status" value="1"/>
</dbReference>
<evidence type="ECO:0000256" key="12">
    <source>
        <dbReference type="ARBA" id="ARBA00076160"/>
    </source>
</evidence>
<name>A0A953NB83_9BURK</name>
<comment type="subunit">
    <text evidence="3 13">Monomer.</text>
</comment>
<organism evidence="14 15">
    <name type="scientific">Zwartia hollandica</name>
    <dbReference type="NCBI Taxonomy" id="324606"/>
    <lineage>
        <taxon>Bacteria</taxon>
        <taxon>Pseudomonadati</taxon>
        <taxon>Pseudomonadota</taxon>
        <taxon>Betaproteobacteria</taxon>
        <taxon>Burkholderiales</taxon>
        <taxon>Alcaligenaceae</taxon>
        <taxon>Zwartia</taxon>
    </lineage>
</organism>
<dbReference type="EC" id="2.4.99.17" evidence="10 13"/>
<comment type="pathway">
    <text evidence="2 13">tRNA modification; tRNA-queuosine biosynthesis.</text>
</comment>
<keyword evidence="5 13" id="KW-0808">Transferase</keyword>
<reference evidence="14" key="1">
    <citation type="submission" date="2021-07" db="EMBL/GenBank/DDBJ databases">
        <title>New genus and species of the family Alcaligenaceae.</title>
        <authorList>
            <person name="Hahn M.W."/>
        </authorList>
    </citation>
    <scope>NUCLEOTIDE SEQUENCE</scope>
    <source>
        <strain evidence="14">LF4-65</strain>
    </source>
</reference>
<evidence type="ECO:0000256" key="9">
    <source>
        <dbReference type="ARBA" id="ARBA00061210"/>
    </source>
</evidence>
<dbReference type="InterPro" id="IPR042118">
    <property type="entry name" value="QueA_dom1"/>
</dbReference>
<dbReference type="PANTHER" id="PTHR30307:SF0">
    <property type="entry name" value="S-ADENOSYLMETHIONINE:TRNA RIBOSYLTRANSFERASE-ISOMERASE"/>
    <property type="match status" value="1"/>
</dbReference>
<accession>A0A953NB83</accession>
<evidence type="ECO:0000256" key="13">
    <source>
        <dbReference type="HAMAP-Rule" id="MF_00113"/>
    </source>
</evidence>
<dbReference type="AlphaFoldDB" id="A0A953NB83"/>
<dbReference type="HAMAP" id="MF_00113">
    <property type="entry name" value="QueA"/>
    <property type="match status" value="1"/>
</dbReference>
<dbReference type="GO" id="GO:0005737">
    <property type="term" value="C:cytoplasm"/>
    <property type="evidence" value="ECO:0007669"/>
    <property type="project" value="UniProtKB-SubCell"/>
</dbReference>
<dbReference type="InterPro" id="IPR003699">
    <property type="entry name" value="QueA"/>
</dbReference>
<evidence type="ECO:0000256" key="10">
    <source>
        <dbReference type="ARBA" id="ARBA00066503"/>
    </source>
</evidence>
<evidence type="ECO:0000256" key="1">
    <source>
        <dbReference type="ARBA" id="ARBA00004496"/>
    </source>
</evidence>
<keyword evidence="14" id="KW-0328">Glycosyltransferase</keyword>
<gene>
    <name evidence="13 14" type="primary">queA</name>
    <name evidence="14" type="ORF">KZZ10_13835</name>
</gene>
<evidence type="ECO:0000256" key="7">
    <source>
        <dbReference type="ARBA" id="ARBA00022785"/>
    </source>
</evidence>
<dbReference type="NCBIfam" id="NF001140">
    <property type="entry name" value="PRK00147.1"/>
    <property type="match status" value="1"/>
</dbReference>
<dbReference type="Gene3D" id="3.40.1780.10">
    <property type="entry name" value="QueA-like"/>
    <property type="match status" value="1"/>
</dbReference>
<dbReference type="PANTHER" id="PTHR30307">
    <property type="entry name" value="S-ADENOSYLMETHIONINE:TRNA RIBOSYLTRANSFERASE-ISOMERASE"/>
    <property type="match status" value="1"/>
</dbReference>
<protein>
    <recommendedName>
        <fullName evidence="11 13">S-adenosylmethionine:tRNA ribosyltransferase-isomerase</fullName>
        <ecNumber evidence="10 13">2.4.99.17</ecNumber>
    </recommendedName>
    <alternativeName>
        <fullName evidence="12 13">Queuosine biosynthesis protein QueA</fullName>
    </alternativeName>
</protein>
<dbReference type="CDD" id="cd03143">
    <property type="entry name" value="A4_beta-galactosidase_middle_domain"/>
    <property type="match status" value="1"/>
</dbReference>
<dbReference type="GO" id="GO:0051075">
    <property type="term" value="F:S-adenosylmethionine:tRNA ribosyltransferase-isomerase activity"/>
    <property type="evidence" value="ECO:0007669"/>
    <property type="project" value="UniProtKB-EC"/>
</dbReference>
<evidence type="ECO:0000256" key="6">
    <source>
        <dbReference type="ARBA" id="ARBA00022691"/>
    </source>
</evidence>
<comment type="similarity">
    <text evidence="9 13">Belongs to the QueA family.</text>
</comment>
<dbReference type="Proteomes" id="UP000739565">
    <property type="component" value="Unassembled WGS sequence"/>
</dbReference>
<comment type="function">
    <text evidence="13">Transfers and isomerizes the ribose moiety from AdoMet to the 7-aminomethyl group of 7-deazaguanine (preQ1-tRNA) to give epoxyqueuosine (oQ-tRNA).</text>
</comment>
<dbReference type="EMBL" id="JAHXRI010000010">
    <property type="protein sequence ID" value="MBZ1351729.1"/>
    <property type="molecule type" value="Genomic_DNA"/>
</dbReference>
<dbReference type="FunFam" id="3.40.1780.10:FF:000001">
    <property type="entry name" value="S-adenosylmethionine:tRNA ribosyltransferase-isomerase"/>
    <property type="match status" value="1"/>
</dbReference>
<dbReference type="SUPFAM" id="SSF111337">
    <property type="entry name" value="QueA-like"/>
    <property type="match status" value="1"/>
</dbReference>
<comment type="catalytic activity">
    <reaction evidence="8 13">
        <text>7-aminomethyl-7-carbaguanosine(34) in tRNA + S-adenosyl-L-methionine = epoxyqueuosine(34) in tRNA + adenine + L-methionine + 2 H(+)</text>
        <dbReference type="Rhea" id="RHEA:32155"/>
        <dbReference type="Rhea" id="RHEA-COMP:10342"/>
        <dbReference type="Rhea" id="RHEA-COMP:18582"/>
        <dbReference type="ChEBI" id="CHEBI:15378"/>
        <dbReference type="ChEBI" id="CHEBI:16708"/>
        <dbReference type="ChEBI" id="CHEBI:57844"/>
        <dbReference type="ChEBI" id="CHEBI:59789"/>
        <dbReference type="ChEBI" id="CHEBI:82833"/>
        <dbReference type="ChEBI" id="CHEBI:194443"/>
        <dbReference type="EC" id="2.4.99.17"/>
    </reaction>
</comment>
<evidence type="ECO:0000256" key="4">
    <source>
        <dbReference type="ARBA" id="ARBA00022490"/>
    </source>
</evidence>
<dbReference type="NCBIfam" id="TIGR00113">
    <property type="entry name" value="queA"/>
    <property type="match status" value="1"/>
</dbReference>
<keyword evidence="7 13" id="KW-0671">Queuosine biosynthesis</keyword>
<comment type="subcellular location">
    <subcellularLocation>
        <location evidence="1 13">Cytoplasm</location>
    </subcellularLocation>
</comment>
<comment type="caution">
    <text evidence="14">The sequence shown here is derived from an EMBL/GenBank/DDBJ whole genome shotgun (WGS) entry which is preliminary data.</text>
</comment>
<evidence type="ECO:0000256" key="8">
    <source>
        <dbReference type="ARBA" id="ARBA00052751"/>
    </source>
</evidence>
<evidence type="ECO:0000313" key="15">
    <source>
        <dbReference type="Proteomes" id="UP000739565"/>
    </source>
</evidence>
<dbReference type="RefSeq" id="WP_259662113.1">
    <property type="nucleotide sequence ID" value="NZ_JAHXRI010000010.1"/>
</dbReference>
<evidence type="ECO:0000313" key="14">
    <source>
        <dbReference type="EMBL" id="MBZ1351729.1"/>
    </source>
</evidence>
<dbReference type="GO" id="GO:0008616">
    <property type="term" value="P:tRNA queuosine(34) biosynthetic process"/>
    <property type="evidence" value="ECO:0007669"/>
    <property type="project" value="UniProtKB-UniRule"/>
</dbReference>
<evidence type="ECO:0000256" key="5">
    <source>
        <dbReference type="ARBA" id="ARBA00022679"/>
    </source>
</evidence>
<keyword evidence="6 13" id="KW-0949">S-adenosyl-L-methionine</keyword>
<proteinExistence type="inferred from homology"/>
<sequence length="358" mass="39366">MRPLVKKRTKRVSTSLSLSDFDYHLPPELIAQVPAAVRSRSRLLHVDCKGDRRDLGFGDLVSLLTSKDLLVLNDTRVIQARLIGQKSSGGKVEVLVERITEDNQALAHVRASKSPIPGTLLTLAETISVKVLGRSDDLFVLQFDRPVLDALAEHGAVPLPPYITHQPDASDTERYQTVYAREPGAVAAPTAGLHFDQEMFERLDALGVTRAFVTLHVGAGTFQPVRDNNLETHIMHAERYTVPQATIDAIAQTRAQGGRVVAVGTTSVRALESAAQAQPALTSPQSGDTRLFITPGFRYRVVDAMLTNFHLPQSTLLMLVAAFIGLDSMKAAYQHAIAERYRFFSYGDAMFLEQRKTP</sequence>
<dbReference type="InterPro" id="IPR042119">
    <property type="entry name" value="QueA_dom2"/>
</dbReference>
<dbReference type="Gene3D" id="2.40.10.240">
    <property type="entry name" value="QueA-like"/>
    <property type="match status" value="1"/>
</dbReference>
<evidence type="ECO:0000256" key="11">
    <source>
        <dbReference type="ARBA" id="ARBA00069325"/>
    </source>
</evidence>
<evidence type="ECO:0000256" key="2">
    <source>
        <dbReference type="ARBA" id="ARBA00004691"/>
    </source>
</evidence>
<keyword evidence="15" id="KW-1185">Reference proteome</keyword>